<dbReference type="EMBL" id="JAYWVC010000434">
    <property type="protein sequence ID" value="MED7828604.1"/>
    <property type="molecule type" value="Genomic_DNA"/>
</dbReference>
<protein>
    <submittedName>
        <fullName evidence="2">Uncharacterized protein</fullName>
    </submittedName>
</protein>
<comment type="caution">
    <text evidence="2">The sequence shown here is derived from an EMBL/GenBank/DDBJ whole genome shotgun (WGS) entry which is preliminary data.</text>
</comment>
<organism evidence="2 3">
    <name type="scientific">Streptomyces chiangmaiensis</name>
    <dbReference type="NCBI Taxonomy" id="766497"/>
    <lineage>
        <taxon>Bacteria</taxon>
        <taxon>Bacillati</taxon>
        <taxon>Actinomycetota</taxon>
        <taxon>Actinomycetes</taxon>
        <taxon>Kitasatosporales</taxon>
        <taxon>Streptomycetaceae</taxon>
        <taxon>Streptomyces</taxon>
    </lineage>
</organism>
<evidence type="ECO:0000313" key="3">
    <source>
        <dbReference type="Proteomes" id="UP001333996"/>
    </source>
</evidence>
<gene>
    <name evidence="2" type="ORF">VXC91_43915</name>
</gene>
<dbReference type="Proteomes" id="UP001333996">
    <property type="component" value="Unassembled WGS sequence"/>
</dbReference>
<feature type="region of interest" description="Disordered" evidence="1">
    <location>
        <begin position="1"/>
        <end position="29"/>
    </location>
</feature>
<reference evidence="2" key="1">
    <citation type="submission" date="2024-01" db="EMBL/GenBank/DDBJ databases">
        <title>First draft genome sequence data of TA4-1, the type strain of Gram-positive actinobacterium Streptomyces chiangmaiensis.</title>
        <authorList>
            <person name="Yasawong M."/>
            <person name="Nantapong N."/>
        </authorList>
    </citation>
    <scope>NUCLEOTIDE SEQUENCE</scope>
    <source>
        <strain evidence="2">TA4-1</strain>
    </source>
</reference>
<evidence type="ECO:0000313" key="2">
    <source>
        <dbReference type="EMBL" id="MED7828604.1"/>
    </source>
</evidence>
<keyword evidence="3" id="KW-1185">Reference proteome</keyword>
<proteinExistence type="predicted"/>
<evidence type="ECO:0000256" key="1">
    <source>
        <dbReference type="SAM" id="MobiDB-lite"/>
    </source>
</evidence>
<dbReference type="RefSeq" id="WP_329512938.1">
    <property type="nucleotide sequence ID" value="NZ_JAYWVC010000434.1"/>
</dbReference>
<feature type="compositionally biased region" description="Basic and acidic residues" evidence="1">
    <location>
        <begin position="10"/>
        <end position="21"/>
    </location>
</feature>
<accession>A0ABU7FXE4</accession>
<sequence>MTGRITAAADWREAGSYESRRAATSHNPQLAETIPDHAQAAAHLRRSGRGLVSYHRIPADAPALADLFNSPQDTR</sequence>
<name>A0ABU7FXE4_9ACTN</name>